<evidence type="ECO:0000313" key="2">
    <source>
        <dbReference type="Proteomes" id="UP000887116"/>
    </source>
</evidence>
<evidence type="ECO:0000313" key="1">
    <source>
        <dbReference type="EMBL" id="GFQ67728.1"/>
    </source>
</evidence>
<dbReference type="Proteomes" id="UP000887116">
    <property type="component" value="Unassembled WGS sequence"/>
</dbReference>
<dbReference type="AlphaFoldDB" id="A0A8X6KCG9"/>
<comment type="caution">
    <text evidence="1">The sequence shown here is derived from an EMBL/GenBank/DDBJ whole genome shotgun (WGS) entry which is preliminary data.</text>
</comment>
<organism evidence="1 2">
    <name type="scientific">Trichonephila clavata</name>
    <name type="common">Joro spider</name>
    <name type="synonym">Nephila clavata</name>
    <dbReference type="NCBI Taxonomy" id="2740835"/>
    <lineage>
        <taxon>Eukaryota</taxon>
        <taxon>Metazoa</taxon>
        <taxon>Ecdysozoa</taxon>
        <taxon>Arthropoda</taxon>
        <taxon>Chelicerata</taxon>
        <taxon>Arachnida</taxon>
        <taxon>Araneae</taxon>
        <taxon>Araneomorphae</taxon>
        <taxon>Entelegynae</taxon>
        <taxon>Araneoidea</taxon>
        <taxon>Nephilidae</taxon>
        <taxon>Trichonephila</taxon>
    </lineage>
</organism>
<name>A0A8X6KCG9_TRICU</name>
<dbReference type="EMBL" id="BMAO01010519">
    <property type="protein sequence ID" value="GFQ67728.1"/>
    <property type="molecule type" value="Genomic_DNA"/>
</dbReference>
<protein>
    <submittedName>
        <fullName evidence="1">Uncharacterized protein</fullName>
    </submittedName>
</protein>
<accession>A0A8X6KCG9</accession>
<keyword evidence="2" id="KW-1185">Reference proteome</keyword>
<sequence>MVPYTGSERFVQSKFRNLMSKDVSPRRRWRNSFKDIATQVGEFKVTIAFKPGNVVAFVIGQHLLQKNYYGFFVGGLERNDFGRLQGVETS</sequence>
<gene>
    <name evidence="1" type="ORF">TNCT_605891</name>
</gene>
<reference evidence="1" key="1">
    <citation type="submission" date="2020-07" db="EMBL/GenBank/DDBJ databases">
        <title>Multicomponent nature underlies the extraordinary mechanical properties of spider dragline silk.</title>
        <authorList>
            <person name="Kono N."/>
            <person name="Nakamura H."/>
            <person name="Mori M."/>
            <person name="Yoshida Y."/>
            <person name="Ohtoshi R."/>
            <person name="Malay A.D."/>
            <person name="Moran D.A.P."/>
            <person name="Tomita M."/>
            <person name="Numata K."/>
            <person name="Arakawa K."/>
        </authorList>
    </citation>
    <scope>NUCLEOTIDE SEQUENCE</scope>
</reference>
<proteinExistence type="predicted"/>